<evidence type="ECO:0000313" key="2">
    <source>
        <dbReference type="EMBL" id="GGF09123.1"/>
    </source>
</evidence>
<dbReference type="InterPro" id="IPR008308">
    <property type="entry name" value="YpbB-like"/>
</dbReference>
<dbReference type="InterPro" id="IPR029491">
    <property type="entry name" value="Helicase_HTH"/>
</dbReference>
<comment type="caution">
    <text evidence="2">The sequence shown here is derived from an EMBL/GenBank/DDBJ whole genome shotgun (WGS) entry which is preliminary data.</text>
</comment>
<dbReference type="Proteomes" id="UP000660110">
    <property type="component" value="Unassembled WGS sequence"/>
</dbReference>
<dbReference type="EMBL" id="BMEL01000001">
    <property type="protein sequence ID" value="GGF09123.1"/>
    <property type="molecule type" value="Genomic_DNA"/>
</dbReference>
<dbReference type="Pfam" id="PF14493">
    <property type="entry name" value="HTH_40"/>
    <property type="match status" value="1"/>
</dbReference>
<name>A0A917AZ22_HALAA</name>
<dbReference type="AlphaFoldDB" id="A0A917AZ22"/>
<accession>A0A917AZ22</accession>
<keyword evidence="3" id="KW-1185">Reference proteome</keyword>
<protein>
    <recommendedName>
        <fullName evidence="1">Helicase Helix-turn-helix domain-containing protein</fullName>
    </recommendedName>
</protein>
<dbReference type="RefSeq" id="WP_188375828.1">
    <property type="nucleotide sequence ID" value="NZ_BMEL01000001.1"/>
</dbReference>
<feature type="domain" description="Helicase Helix-turn-helix" evidence="1">
    <location>
        <begin position="250"/>
        <end position="338"/>
    </location>
</feature>
<proteinExistence type="predicted"/>
<evidence type="ECO:0000313" key="3">
    <source>
        <dbReference type="Proteomes" id="UP000660110"/>
    </source>
</evidence>
<reference evidence="2" key="2">
    <citation type="submission" date="2020-09" db="EMBL/GenBank/DDBJ databases">
        <authorList>
            <person name="Sun Q."/>
            <person name="Zhou Y."/>
        </authorList>
    </citation>
    <scope>NUCLEOTIDE SEQUENCE</scope>
    <source>
        <strain evidence="2">CGMCC 1.12153</strain>
    </source>
</reference>
<dbReference type="PIRSF" id="PIRSF021350">
    <property type="entry name" value="UCP021350"/>
    <property type="match status" value="1"/>
</dbReference>
<reference evidence="2" key="1">
    <citation type="journal article" date="2014" name="Int. J. Syst. Evol. Microbiol.">
        <title>Complete genome sequence of Corynebacterium casei LMG S-19264T (=DSM 44701T), isolated from a smear-ripened cheese.</title>
        <authorList>
            <consortium name="US DOE Joint Genome Institute (JGI-PGF)"/>
            <person name="Walter F."/>
            <person name="Albersmeier A."/>
            <person name="Kalinowski J."/>
            <person name="Ruckert C."/>
        </authorList>
    </citation>
    <scope>NUCLEOTIDE SEQUENCE</scope>
    <source>
        <strain evidence="2">CGMCC 1.12153</strain>
    </source>
</reference>
<evidence type="ECO:0000259" key="1">
    <source>
        <dbReference type="Pfam" id="PF14493"/>
    </source>
</evidence>
<gene>
    <name evidence="2" type="ORF">GCM10010954_04450</name>
</gene>
<organism evidence="2 3">
    <name type="scientific">Halobacillus andaensis</name>
    <dbReference type="NCBI Taxonomy" id="1176239"/>
    <lineage>
        <taxon>Bacteria</taxon>
        <taxon>Bacillati</taxon>
        <taxon>Bacillota</taxon>
        <taxon>Bacilli</taxon>
        <taxon>Bacillales</taxon>
        <taxon>Bacillaceae</taxon>
        <taxon>Halobacillus</taxon>
    </lineage>
</organism>
<sequence length="357" mass="41912">MFEAILLKCILSLKGERSISGIYHLIQGKRSSQTLQDARIYEIDRFFGVYPQLNKAQVNRVMDQMVNKGWIEINEEGLPAIKDAGMNYLASSFINKKHYFNGMVYHRHVTIFEKRLRLLIQTVTCTQMNNLSFLPIEDDANIQKWVKIKYKEHRPKDLVKALFQEVYELLLTVREKEAELFTARLTGGNLTGRTREQLALRYQMLKENVDLNIRHTWFYMFQQVINNPRSFPALFICMEGLQANDLITDSAKQTYEWLRRGYELEEICKKRRLKMSTIQDHVVEAALVMPTFDITPFISVENQETIGRMQAALKTNKLKNLYESLNRKYTYFELRLVLARTNYAQKEKNTHGQPTSS</sequence>